<feature type="non-terminal residue" evidence="1">
    <location>
        <position position="1"/>
    </location>
</feature>
<sequence length="116" mass="13394">NNKQQNNQSSFVILQLKCSKTKPKTDTVQRICLNHHHFTVFKKPVKTILFTADDTIMCVRPRTPQSDHLDSGSVGETHSVPWFRVVIYHQTWYVQPAASSPLGSFKTLIVWCLFFF</sequence>
<name>A0A1A8JY55_NOTKU</name>
<dbReference type="AlphaFoldDB" id="A0A1A8JY55"/>
<reference evidence="1" key="2">
    <citation type="submission" date="2016-06" db="EMBL/GenBank/DDBJ databases">
        <title>The genome of a short-lived fish provides insights into sex chromosome evolution and the genetic control of aging.</title>
        <authorList>
            <person name="Reichwald K."/>
            <person name="Felder M."/>
            <person name="Petzold A."/>
            <person name="Koch P."/>
            <person name="Groth M."/>
            <person name="Platzer M."/>
        </authorList>
    </citation>
    <scope>NUCLEOTIDE SEQUENCE</scope>
    <source>
        <tissue evidence="1">Brain</tissue>
    </source>
</reference>
<evidence type="ECO:0000313" key="1">
    <source>
        <dbReference type="EMBL" id="SBR24309.1"/>
    </source>
</evidence>
<proteinExistence type="predicted"/>
<reference evidence="1" key="1">
    <citation type="submission" date="2016-05" db="EMBL/GenBank/DDBJ databases">
        <authorList>
            <person name="Lavstsen T."/>
            <person name="Jespersen J.S."/>
        </authorList>
    </citation>
    <scope>NUCLEOTIDE SEQUENCE</scope>
    <source>
        <tissue evidence="1">Brain</tissue>
    </source>
</reference>
<organism evidence="1">
    <name type="scientific">Nothobranchius kuhntae</name>
    <name type="common">Beira killifish</name>
    <dbReference type="NCBI Taxonomy" id="321403"/>
    <lineage>
        <taxon>Eukaryota</taxon>
        <taxon>Metazoa</taxon>
        <taxon>Chordata</taxon>
        <taxon>Craniata</taxon>
        <taxon>Vertebrata</taxon>
        <taxon>Euteleostomi</taxon>
        <taxon>Actinopterygii</taxon>
        <taxon>Neopterygii</taxon>
        <taxon>Teleostei</taxon>
        <taxon>Neoteleostei</taxon>
        <taxon>Acanthomorphata</taxon>
        <taxon>Ovalentaria</taxon>
        <taxon>Atherinomorphae</taxon>
        <taxon>Cyprinodontiformes</taxon>
        <taxon>Nothobranchiidae</taxon>
        <taxon>Nothobranchius</taxon>
    </lineage>
</organism>
<protein>
    <submittedName>
        <fullName evidence="1">Uncharacterized protein</fullName>
    </submittedName>
</protein>
<accession>A0A1A8JY55</accession>
<gene>
    <name evidence="1" type="primary">Nfu_g_1_005494</name>
</gene>
<dbReference type="EMBL" id="HAEE01004289">
    <property type="protein sequence ID" value="SBR24309.1"/>
    <property type="molecule type" value="Transcribed_RNA"/>
</dbReference>
<feature type="non-terminal residue" evidence="1">
    <location>
        <position position="116"/>
    </location>
</feature>